<sequence length="271" mass="32201">MSLTPKRSFSKASHRFPHGRILTSEGKRYVREEIARRKALVRDRNKRRAHGGKVRRLENGLLDIERKGRYPKLFRENANSPLLRLPPEIRNMIFRYAVGGMTFDFTACERPWLQRLRGWKPRVNNPIKNCFSLLRVCRQIYSETALLPFSANTFHISEDQQEDFDDWLQDRLPIERDAITSLQYTACQPLIVSPFPRSHWYKVMSRAVSAQSRLRWLNLTVRHWPSKIILNGKEVCLRQYYKKLRSETRRAKKRIEAEHKGLHVRIEIKPL</sequence>
<dbReference type="RefSeq" id="XP_033654947.1">
    <property type="nucleotide sequence ID" value="XM_033794443.1"/>
</dbReference>
<reference evidence="2" key="1">
    <citation type="journal article" date="2020" name="Stud. Mycol.">
        <title>101 Dothideomycetes genomes: a test case for predicting lifestyles and emergence of pathogens.</title>
        <authorList>
            <person name="Haridas S."/>
            <person name="Albert R."/>
            <person name="Binder M."/>
            <person name="Bloem J."/>
            <person name="Labutti K."/>
            <person name="Salamov A."/>
            <person name="Andreopoulos B."/>
            <person name="Baker S."/>
            <person name="Barry K."/>
            <person name="Bills G."/>
            <person name="Bluhm B."/>
            <person name="Cannon C."/>
            <person name="Castanera R."/>
            <person name="Culley D."/>
            <person name="Daum C."/>
            <person name="Ezra D."/>
            <person name="Gonzalez J."/>
            <person name="Henrissat B."/>
            <person name="Kuo A."/>
            <person name="Liang C."/>
            <person name="Lipzen A."/>
            <person name="Lutzoni F."/>
            <person name="Magnuson J."/>
            <person name="Mondo S."/>
            <person name="Nolan M."/>
            <person name="Ohm R."/>
            <person name="Pangilinan J."/>
            <person name="Park H.-J."/>
            <person name="Ramirez L."/>
            <person name="Alfaro M."/>
            <person name="Sun H."/>
            <person name="Tritt A."/>
            <person name="Yoshinaga Y."/>
            <person name="Zwiers L.-H."/>
            <person name="Turgeon B."/>
            <person name="Goodwin S."/>
            <person name="Spatafora J."/>
            <person name="Crous P."/>
            <person name="Grigoriev I."/>
        </authorList>
    </citation>
    <scope>NUCLEOTIDE SEQUENCE</scope>
    <source>
        <strain evidence="2">CBS 379.55</strain>
    </source>
</reference>
<dbReference type="Proteomes" id="UP000800097">
    <property type="component" value="Unassembled WGS sequence"/>
</dbReference>
<gene>
    <name evidence="2" type="ORF">EI97DRAFT_290545</name>
</gene>
<feature type="domain" description="DUF7730" evidence="1">
    <location>
        <begin position="77"/>
        <end position="181"/>
    </location>
</feature>
<dbReference type="GeneID" id="54547618"/>
<keyword evidence="3" id="KW-1185">Reference proteome</keyword>
<dbReference type="Pfam" id="PF24864">
    <property type="entry name" value="DUF7730"/>
    <property type="match status" value="1"/>
</dbReference>
<dbReference type="OrthoDB" id="5413827at2759"/>
<evidence type="ECO:0000313" key="2">
    <source>
        <dbReference type="EMBL" id="KAF2277408.1"/>
    </source>
</evidence>
<dbReference type="EMBL" id="ML986490">
    <property type="protein sequence ID" value="KAF2277408.1"/>
    <property type="molecule type" value="Genomic_DNA"/>
</dbReference>
<name>A0A6A6JNA7_WESOR</name>
<evidence type="ECO:0000313" key="3">
    <source>
        <dbReference type="Proteomes" id="UP000800097"/>
    </source>
</evidence>
<dbReference type="InterPro" id="IPR056632">
    <property type="entry name" value="DUF7730"/>
</dbReference>
<accession>A0A6A6JNA7</accession>
<dbReference type="PANTHER" id="PTHR38790">
    <property type="entry name" value="2EXR DOMAIN-CONTAINING PROTEIN-RELATED"/>
    <property type="match status" value="1"/>
</dbReference>
<protein>
    <recommendedName>
        <fullName evidence="1">DUF7730 domain-containing protein</fullName>
    </recommendedName>
</protein>
<dbReference type="AlphaFoldDB" id="A0A6A6JNA7"/>
<organism evidence="2 3">
    <name type="scientific">Westerdykella ornata</name>
    <dbReference type="NCBI Taxonomy" id="318751"/>
    <lineage>
        <taxon>Eukaryota</taxon>
        <taxon>Fungi</taxon>
        <taxon>Dikarya</taxon>
        <taxon>Ascomycota</taxon>
        <taxon>Pezizomycotina</taxon>
        <taxon>Dothideomycetes</taxon>
        <taxon>Pleosporomycetidae</taxon>
        <taxon>Pleosporales</taxon>
        <taxon>Sporormiaceae</taxon>
        <taxon>Westerdykella</taxon>
    </lineage>
</organism>
<dbReference type="PANTHER" id="PTHR38790:SF4">
    <property type="entry name" value="2EXR DOMAIN-CONTAINING PROTEIN"/>
    <property type="match status" value="1"/>
</dbReference>
<proteinExistence type="predicted"/>
<evidence type="ECO:0000259" key="1">
    <source>
        <dbReference type="Pfam" id="PF24864"/>
    </source>
</evidence>